<dbReference type="PANTHER" id="PTHR43581">
    <property type="entry name" value="ATP/GTP PHOSPHATASE"/>
    <property type="match status" value="1"/>
</dbReference>
<dbReference type="SUPFAM" id="SSF52540">
    <property type="entry name" value="P-loop containing nucleoside triphosphate hydrolases"/>
    <property type="match status" value="1"/>
</dbReference>
<dbReference type="InterPro" id="IPR003959">
    <property type="entry name" value="ATPase_AAA_core"/>
</dbReference>
<accession>A0ABY2YV11</accession>
<evidence type="ECO:0000259" key="1">
    <source>
        <dbReference type="Pfam" id="PF13304"/>
    </source>
</evidence>
<dbReference type="Pfam" id="PF14491">
    <property type="entry name" value="DUF4435"/>
    <property type="match status" value="1"/>
</dbReference>
<sequence length="615" mass="71635">MQNNIESINNQLDKLLEHSIYVLDNADLNIDEKKVLKEEFNSNISLIQDVILNIKNEISRINISTNYDSNLKDFLNKIISSFQINDLKTIKLQIKKLLNESNRLYILSKIAIVKRTAVIVGANGSGKSTFVNSLYGSNLSNLTVIPAQKVLYFEDYNNNISTTSINDYRNDYLRPVNNDFKTKIMGLDIDRKLVAPFTALITALINDLSQNSNNQRNLKLECRTKSNWDKLYEIWKKLIPEISFDIDSFKRTIIPVRNGNRYSLNELSDGEKCILFYIANVLLANKNSYIIVDEPETFLNPAIYNKLWDKLLDVRSDCQFIFTSHNIEFISARLNSTIIWCKKFTPPNNVELHPLENNELPNSLLTELIGSRKKILFCEGSLSSYDYRIFSKIFMDDYTIKPVKGHDQVIEYTKTFNKLPRWVENSAIGIIDQDGLEDKQIKEYKNDNVFCLPYNEIEMILLDETVIKKVLNCSKDIKETNDLFNCYKNDFFERVKEKRNEIIYNIAKNRLDSSIKRSFIDSKREKRNLDNLINNVNDLPNKLNPKEVVDKISKQLRDVIKNKDYRKMLKMCTLKGEILKDMANKLLQADYANFAIGRISKDESLRKYLRKLIKK</sequence>
<gene>
    <name evidence="3" type="ORF">DY048_00620</name>
</gene>
<dbReference type="InterPro" id="IPR027417">
    <property type="entry name" value="P-loop_NTPase"/>
</dbReference>
<evidence type="ECO:0000259" key="2">
    <source>
        <dbReference type="Pfam" id="PF14491"/>
    </source>
</evidence>
<keyword evidence="4" id="KW-1185">Reference proteome</keyword>
<dbReference type="Proteomes" id="UP000767392">
    <property type="component" value="Unassembled WGS sequence"/>
</dbReference>
<evidence type="ECO:0000313" key="3">
    <source>
        <dbReference type="EMBL" id="TPR15998.1"/>
    </source>
</evidence>
<comment type="caution">
    <text evidence="3">The sequence shown here is derived from an EMBL/GenBank/DDBJ whole genome shotgun (WGS) entry which is preliminary data.</text>
</comment>
<proteinExistence type="predicted"/>
<dbReference type="InterPro" id="IPR029492">
    <property type="entry name" value="DUF4435"/>
</dbReference>
<dbReference type="EMBL" id="QUAM01000001">
    <property type="protein sequence ID" value="TPR15998.1"/>
    <property type="molecule type" value="Genomic_DNA"/>
</dbReference>
<feature type="domain" description="DUF4435" evidence="2">
    <location>
        <begin position="374"/>
        <end position="598"/>
    </location>
</feature>
<dbReference type="Gene3D" id="3.40.50.300">
    <property type="entry name" value="P-loop containing nucleotide triphosphate hydrolases"/>
    <property type="match status" value="1"/>
</dbReference>
<dbReference type="RefSeq" id="WP_105987259.1">
    <property type="nucleotide sequence ID" value="NZ_POST01000001.1"/>
</dbReference>
<dbReference type="Pfam" id="PF13304">
    <property type="entry name" value="AAA_21"/>
    <property type="match status" value="1"/>
</dbReference>
<protein>
    <submittedName>
        <fullName evidence="3">DUF4435 domain-containing protein</fullName>
    </submittedName>
</protein>
<dbReference type="PANTHER" id="PTHR43581:SF2">
    <property type="entry name" value="EXCINUCLEASE ATPASE SUBUNIT"/>
    <property type="match status" value="1"/>
</dbReference>
<feature type="domain" description="ATPase AAA-type core" evidence="1">
    <location>
        <begin position="117"/>
        <end position="330"/>
    </location>
</feature>
<evidence type="ECO:0000313" key="4">
    <source>
        <dbReference type="Proteomes" id="UP000767392"/>
    </source>
</evidence>
<organism evidence="3 4">
    <name type="scientific">Apilactobacillus timberlakei</name>
    <dbReference type="NCBI Taxonomy" id="2008380"/>
    <lineage>
        <taxon>Bacteria</taxon>
        <taxon>Bacillati</taxon>
        <taxon>Bacillota</taxon>
        <taxon>Bacilli</taxon>
        <taxon>Lactobacillales</taxon>
        <taxon>Lactobacillaceae</taxon>
        <taxon>Apilactobacillus</taxon>
    </lineage>
</organism>
<reference evidence="3 4" key="1">
    <citation type="submission" date="2018-08" db="EMBL/GenBank/DDBJ databases">
        <title>Comparative genomics of wild bee and flower associated Lactobacillus reveals potential adaptation to the bee host.</title>
        <authorList>
            <person name="Vuong H.Q."/>
            <person name="Mcfrederick Q.S."/>
        </authorList>
    </citation>
    <scope>NUCLEOTIDE SEQUENCE [LARGE SCALE GENOMIC DNA]</scope>
    <source>
        <strain evidence="3 4">HV_04</strain>
    </source>
</reference>
<dbReference type="InterPro" id="IPR051396">
    <property type="entry name" value="Bact_Antivir_Def_Nuclease"/>
</dbReference>
<name>A0ABY2YV11_9LACO</name>